<organism evidence="1">
    <name type="scientific">Arundo donax</name>
    <name type="common">Giant reed</name>
    <name type="synonym">Donax arundinaceus</name>
    <dbReference type="NCBI Taxonomy" id="35708"/>
    <lineage>
        <taxon>Eukaryota</taxon>
        <taxon>Viridiplantae</taxon>
        <taxon>Streptophyta</taxon>
        <taxon>Embryophyta</taxon>
        <taxon>Tracheophyta</taxon>
        <taxon>Spermatophyta</taxon>
        <taxon>Magnoliopsida</taxon>
        <taxon>Liliopsida</taxon>
        <taxon>Poales</taxon>
        <taxon>Poaceae</taxon>
        <taxon>PACMAD clade</taxon>
        <taxon>Arundinoideae</taxon>
        <taxon>Arundineae</taxon>
        <taxon>Arundo</taxon>
    </lineage>
</organism>
<accession>A0A0A9HY12</accession>
<dbReference type="AlphaFoldDB" id="A0A0A9HY12"/>
<protein>
    <submittedName>
        <fullName evidence="1">Uncharacterized protein</fullName>
    </submittedName>
</protein>
<reference evidence="1" key="1">
    <citation type="submission" date="2014-09" db="EMBL/GenBank/DDBJ databases">
        <authorList>
            <person name="Magalhaes I.L.F."/>
            <person name="Oliveira U."/>
            <person name="Santos F.R."/>
            <person name="Vidigal T.H.D.A."/>
            <person name="Brescovit A.D."/>
            <person name="Santos A.J."/>
        </authorList>
    </citation>
    <scope>NUCLEOTIDE SEQUENCE</scope>
    <source>
        <tissue evidence="1">Shoot tissue taken approximately 20 cm above the soil surface</tissue>
    </source>
</reference>
<proteinExistence type="predicted"/>
<reference evidence="1" key="2">
    <citation type="journal article" date="2015" name="Data Brief">
        <title>Shoot transcriptome of the giant reed, Arundo donax.</title>
        <authorList>
            <person name="Barrero R.A."/>
            <person name="Guerrero F.D."/>
            <person name="Moolhuijzen P."/>
            <person name="Goolsby J.A."/>
            <person name="Tidwell J."/>
            <person name="Bellgard S.E."/>
            <person name="Bellgard M.I."/>
        </authorList>
    </citation>
    <scope>NUCLEOTIDE SEQUENCE</scope>
    <source>
        <tissue evidence="1">Shoot tissue taken approximately 20 cm above the soil surface</tissue>
    </source>
</reference>
<dbReference type="EMBL" id="GBRH01158115">
    <property type="protein sequence ID" value="JAE39781.1"/>
    <property type="molecule type" value="Transcribed_RNA"/>
</dbReference>
<evidence type="ECO:0000313" key="1">
    <source>
        <dbReference type="EMBL" id="JAE39781.1"/>
    </source>
</evidence>
<sequence length="73" mass="8140">MSGLTARCSWGCARTRKWTMPSRCKSKVGTGLKLEAPAYVTFVRVLHPSGDVVDAYEVFGYVVETEFYRGDCV</sequence>
<name>A0A0A9HY12_ARUDO</name>